<name>A0ACC6RPC9_9BURK</name>
<proteinExistence type="predicted"/>
<evidence type="ECO:0000313" key="2">
    <source>
        <dbReference type="Proteomes" id="UP001392318"/>
    </source>
</evidence>
<evidence type="ECO:0000313" key="1">
    <source>
        <dbReference type="EMBL" id="MEM5403366.1"/>
    </source>
</evidence>
<keyword evidence="1" id="KW-0645">Protease</keyword>
<comment type="caution">
    <text evidence="1">The sequence shown here is derived from an EMBL/GenBank/DDBJ whole genome shotgun (WGS) entry which is preliminary data.</text>
</comment>
<keyword evidence="1" id="KW-0378">Hydrolase</keyword>
<organism evidence="1 2">
    <name type="scientific">Paraburkholderia unamae</name>
    <dbReference type="NCBI Taxonomy" id="219649"/>
    <lineage>
        <taxon>Bacteria</taxon>
        <taxon>Pseudomonadati</taxon>
        <taxon>Pseudomonadota</taxon>
        <taxon>Betaproteobacteria</taxon>
        <taxon>Burkholderiales</taxon>
        <taxon>Burkholderiaceae</taxon>
        <taxon>Paraburkholderia</taxon>
    </lineage>
</organism>
<accession>A0ACC6RPC9</accession>
<keyword evidence="2" id="KW-1185">Reference proteome</keyword>
<dbReference type="EMBL" id="JAYMRU010000020">
    <property type="protein sequence ID" value="MEM5403366.1"/>
    <property type="molecule type" value="Genomic_DNA"/>
</dbReference>
<protein>
    <submittedName>
        <fullName evidence="1">C2 family cysteine protease</fullName>
    </submittedName>
</protein>
<sequence>MASITRSRRELVVTERQGFLTKSSKTGETIEGRVDNNIDVLRNSLGSPLISAGSGNFNDMIGGQANSVGLARNDFDSMSIDCGLPKSTRMYRTDDIAQTGVNGLRTHLSELTDRVDIYRNCVAAYLSDTIDSFEMRRYNDKIACVHPQPQSQQKYTYSSILSDLQSVASVIGSGGLTDAQLNSLKTYASEVSAQLGKSSCLAYVTNALVNGNAANVDWTGGQNTSSKLGDLAPGSSQLQFNELIDKWFLGSDNPSLSGLGGSYANVTQPLFGTSGAPTANDVNQGRVGDCYLMAALACVAQDEPSKIASMFTSDGNGVYGVRFFDGPGNPVYVTVNDAVAQNAAENSCDSWVQILEKAFVEYQHMNGLANQYKAIDGGCDIGLTAVTGRQAESYECSSFSQTSWDETVKQSIISGLNNKTEVMYGCSQNTTDPSGQIELVNEHMFSVLGYDQSTGDFILRNPWGNHNGNNRYDTQFEVSADQLWNKGGGGEVIISDPESNCVAKSTSGGTLGSQVNSLVASMSALHFQSSEWGAAYTRLHSVDQQINTTQHI</sequence>
<dbReference type="Proteomes" id="UP001392318">
    <property type="component" value="Unassembled WGS sequence"/>
</dbReference>
<gene>
    <name evidence="1" type="ORF">VSR83_25530</name>
</gene>
<reference evidence="1" key="1">
    <citation type="submission" date="2024-01" db="EMBL/GenBank/DDBJ databases">
        <title>The diversity of rhizobia nodulating Mimosa spp. in eleven states of Brazil covering several biomes is determined by host plant, location, and edaphic factors.</title>
        <authorList>
            <person name="Rouws L."/>
            <person name="Barauna A."/>
            <person name="Beukes C."/>
            <person name="De Faria S.M."/>
            <person name="Gross E."/>
            <person name="Dos Reis Junior F.B."/>
            <person name="Simon M."/>
            <person name="Maluk M."/>
            <person name="Odee D.W."/>
            <person name="Kenicer G."/>
            <person name="Young J.P.W."/>
            <person name="Reis V.M."/>
            <person name="Zilli J."/>
            <person name="James E.K."/>
        </authorList>
    </citation>
    <scope>NUCLEOTIDE SEQUENCE</scope>
    <source>
        <strain evidence="1">JPY452</strain>
    </source>
</reference>